<dbReference type="AlphaFoldDB" id="A0A3A1YFI6"/>
<comment type="caution">
    <text evidence="1">The sequence shown here is derived from an EMBL/GenBank/DDBJ whole genome shotgun (WGS) entry which is preliminary data.</text>
</comment>
<evidence type="ECO:0008006" key="3">
    <source>
        <dbReference type="Google" id="ProtNLM"/>
    </source>
</evidence>
<dbReference type="Proteomes" id="UP000265497">
    <property type="component" value="Unassembled WGS sequence"/>
</dbReference>
<dbReference type="PROSITE" id="PS51257">
    <property type="entry name" value="PROKAR_LIPOPROTEIN"/>
    <property type="match status" value="1"/>
</dbReference>
<sequence>MKKFLFLFMIATFFVACGKDNEKGKDDNTDSTVAIAPPDWIQGEWYTFDGKKRIMFKTNDFCFKENEKADDCYKGKIDSKAIRVTKQTSENKKHYTITLTDAQGKNTEYVFTWESGSRISYKGTTYMKG</sequence>
<gene>
    <name evidence="1" type="ORF">CKY20_07440</name>
</gene>
<organism evidence="1 2">
    <name type="scientific">Capnocytophaga canis</name>
    <dbReference type="NCBI Taxonomy" id="1848903"/>
    <lineage>
        <taxon>Bacteria</taxon>
        <taxon>Pseudomonadati</taxon>
        <taxon>Bacteroidota</taxon>
        <taxon>Flavobacteriia</taxon>
        <taxon>Flavobacteriales</taxon>
        <taxon>Flavobacteriaceae</taxon>
        <taxon>Capnocytophaga</taxon>
    </lineage>
</organism>
<evidence type="ECO:0000313" key="1">
    <source>
        <dbReference type="EMBL" id="RIY36311.1"/>
    </source>
</evidence>
<dbReference type="RefSeq" id="WP_119652729.1">
    <property type="nucleotide sequence ID" value="NZ_NSDI01000006.1"/>
</dbReference>
<protein>
    <recommendedName>
        <fullName evidence="3">Lipoprotein</fullName>
    </recommendedName>
</protein>
<accession>A0A3A1YFI6</accession>
<reference evidence="1 2" key="1">
    <citation type="submission" date="2017-08" db="EMBL/GenBank/DDBJ databases">
        <title>Capnocytophaga canis 17-158 assembly.</title>
        <authorList>
            <person name="Gulvik C.A."/>
        </authorList>
    </citation>
    <scope>NUCLEOTIDE SEQUENCE [LARGE SCALE GENOMIC DNA]</scope>
    <source>
        <strain evidence="1 2">17-158</strain>
    </source>
</reference>
<proteinExistence type="predicted"/>
<name>A0A3A1YFI6_9FLAO</name>
<dbReference type="EMBL" id="NSDI01000006">
    <property type="protein sequence ID" value="RIY36311.1"/>
    <property type="molecule type" value="Genomic_DNA"/>
</dbReference>
<evidence type="ECO:0000313" key="2">
    <source>
        <dbReference type="Proteomes" id="UP000265497"/>
    </source>
</evidence>